<sequence length="50" mass="5486">MRVRDHRSLGPAATEFIRSATEGAPMAEAVLYLPELGYYYLGKEVAQGVT</sequence>
<dbReference type="Proteomes" id="UP000503447">
    <property type="component" value="Chromosome"/>
</dbReference>
<reference evidence="2" key="1">
    <citation type="submission" date="2020-05" db="EMBL/GenBank/DDBJ databases">
        <title>Frigoriglobus tundricola gen. nov., sp. nov., a psychrotolerant cellulolytic planctomycete of the family Gemmataceae with two divergent copies of 16S rRNA gene.</title>
        <authorList>
            <person name="Kulichevskaya I.S."/>
            <person name="Ivanova A.A."/>
            <person name="Naumoff D.G."/>
            <person name="Beletsky A.V."/>
            <person name="Rijpstra W.I.C."/>
            <person name="Sinninghe Damste J.S."/>
            <person name="Mardanov A.V."/>
            <person name="Ravin N.V."/>
            <person name="Dedysh S.N."/>
        </authorList>
    </citation>
    <scope>NUCLEOTIDE SEQUENCE [LARGE SCALE GENOMIC DNA]</scope>
    <source>
        <strain evidence="2">PL17</strain>
    </source>
</reference>
<proteinExistence type="predicted"/>
<evidence type="ECO:0000313" key="2">
    <source>
        <dbReference type="Proteomes" id="UP000503447"/>
    </source>
</evidence>
<evidence type="ECO:0000313" key="1">
    <source>
        <dbReference type="EMBL" id="QJW98634.1"/>
    </source>
</evidence>
<dbReference type="KEGG" id="ftj:FTUN_6229"/>
<keyword evidence="2" id="KW-1185">Reference proteome</keyword>
<name>A0A6M5YYM1_9BACT</name>
<gene>
    <name evidence="1" type="ORF">FTUN_6229</name>
</gene>
<organism evidence="1 2">
    <name type="scientific">Frigoriglobus tundricola</name>
    <dbReference type="NCBI Taxonomy" id="2774151"/>
    <lineage>
        <taxon>Bacteria</taxon>
        <taxon>Pseudomonadati</taxon>
        <taxon>Planctomycetota</taxon>
        <taxon>Planctomycetia</taxon>
        <taxon>Gemmatales</taxon>
        <taxon>Gemmataceae</taxon>
        <taxon>Frigoriglobus</taxon>
    </lineage>
</organism>
<accession>A0A6M5YYM1</accession>
<dbReference type="EMBL" id="CP053452">
    <property type="protein sequence ID" value="QJW98634.1"/>
    <property type="molecule type" value="Genomic_DNA"/>
</dbReference>
<dbReference type="AlphaFoldDB" id="A0A6M5YYM1"/>
<protein>
    <submittedName>
        <fullName evidence="1">Uncharacterized protein</fullName>
    </submittedName>
</protein>